<sequence>MLKTIRIDSRYKGPPTSGNGGYVCGLLGQAMMDAGYKGAVEASLKAPPPLETALTLTASPQEARLSLDDRLLGVATAVTLDLQVPAVPAPGDILPGPLNALEREGAFRPFGTCFVCGADRKPGDGLCIACHEVKDRPDVVATTWTPDASLARPGALTVDPVFLWSALDCPGYFACACGEPALLGRLTAEITGSLKVGEPVTVIGWNLGGEGRKRQCGTALVRADGTIVAKALGLWVIVDAALIAGAAA</sequence>
<dbReference type="EMBL" id="CP116805">
    <property type="protein sequence ID" value="WCL54651.1"/>
    <property type="molecule type" value="Genomic_DNA"/>
</dbReference>
<evidence type="ECO:0000313" key="2">
    <source>
        <dbReference type="Proteomes" id="UP001217500"/>
    </source>
</evidence>
<reference evidence="1" key="1">
    <citation type="submission" date="2023-01" db="EMBL/GenBank/DDBJ databases">
        <title>The genome sequence of Kordiimonadaceae bacterium 6D33.</title>
        <authorList>
            <person name="Liu Y."/>
        </authorList>
    </citation>
    <scope>NUCLEOTIDE SEQUENCE</scope>
    <source>
        <strain evidence="1">6D33</strain>
    </source>
</reference>
<dbReference type="KEGG" id="gso:PH603_02615"/>
<evidence type="ECO:0000313" key="1">
    <source>
        <dbReference type="EMBL" id="WCL54651.1"/>
    </source>
</evidence>
<dbReference type="Gene3D" id="3.10.129.10">
    <property type="entry name" value="Hotdog Thioesterase"/>
    <property type="match status" value="1"/>
</dbReference>
<proteinExistence type="predicted"/>
<dbReference type="RefSeq" id="WP_289504370.1">
    <property type="nucleotide sequence ID" value="NZ_CP116805.1"/>
</dbReference>
<accession>A0AAE9XTN8</accession>
<dbReference type="SUPFAM" id="SSF54637">
    <property type="entry name" value="Thioesterase/thiol ester dehydrase-isomerase"/>
    <property type="match status" value="1"/>
</dbReference>
<protein>
    <submittedName>
        <fullName evidence="1">Uncharacterized protein</fullName>
    </submittedName>
</protein>
<dbReference type="InterPro" id="IPR029069">
    <property type="entry name" value="HotDog_dom_sf"/>
</dbReference>
<dbReference type="Proteomes" id="UP001217500">
    <property type="component" value="Chromosome"/>
</dbReference>
<keyword evidence="2" id="KW-1185">Reference proteome</keyword>
<name>A0AAE9XTN8_9PROT</name>
<gene>
    <name evidence="1" type="ORF">PH603_02615</name>
</gene>
<organism evidence="1 2">
    <name type="scientific">Gimibacter soli</name>
    <dbReference type="NCBI Taxonomy" id="3024400"/>
    <lineage>
        <taxon>Bacteria</taxon>
        <taxon>Pseudomonadati</taxon>
        <taxon>Pseudomonadota</taxon>
        <taxon>Alphaproteobacteria</taxon>
        <taxon>Kordiimonadales</taxon>
        <taxon>Temperatibacteraceae</taxon>
        <taxon>Gimibacter</taxon>
    </lineage>
</organism>
<dbReference type="AlphaFoldDB" id="A0AAE9XTN8"/>